<evidence type="ECO:0000313" key="2">
    <source>
        <dbReference type="EMBL" id="CAA7396185.1"/>
    </source>
</evidence>
<reference evidence="2" key="1">
    <citation type="submission" date="2020-02" db="EMBL/GenBank/DDBJ databases">
        <authorList>
            <person name="Scholz U."/>
            <person name="Mascher M."/>
            <person name="Fiebig A."/>
        </authorList>
    </citation>
    <scope>NUCLEOTIDE SEQUENCE</scope>
</reference>
<protein>
    <submittedName>
        <fullName evidence="2">Uncharacterized protein</fullName>
    </submittedName>
</protein>
<gene>
    <name evidence="2" type="ORF">SI8410_05006848</name>
</gene>
<dbReference type="Proteomes" id="UP000663760">
    <property type="component" value="Chromosome 5"/>
</dbReference>
<dbReference type="OrthoDB" id="696745at2759"/>
<dbReference type="EMBL" id="LR746268">
    <property type="protein sequence ID" value="CAA7396185.1"/>
    <property type="molecule type" value="Genomic_DNA"/>
</dbReference>
<accession>A0A7I8KGR4</accession>
<evidence type="ECO:0000256" key="1">
    <source>
        <dbReference type="SAM" id="MobiDB-lite"/>
    </source>
</evidence>
<dbReference type="AlphaFoldDB" id="A0A7I8KGR4"/>
<evidence type="ECO:0000313" key="3">
    <source>
        <dbReference type="Proteomes" id="UP000663760"/>
    </source>
</evidence>
<feature type="region of interest" description="Disordered" evidence="1">
    <location>
        <begin position="47"/>
        <end position="77"/>
    </location>
</feature>
<name>A0A7I8KGR4_SPIIN</name>
<organism evidence="2 3">
    <name type="scientific">Spirodela intermedia</name>
    <name type="common">Intermediate duckweed</name>
    <dbReference type="NCBI Taxonomy" id="51605"/>
    <lineage>
        <taxon>Eukaryota</taxon>
        <taxon>Viridiplantae</taxon>
        <taxon>Streptophyta</taxon>
        <taxon>Embryophyta</taxon>
        <taxon>Tracheophyta</taxon>
        <taxon>Spermatophyta</taxon>
        <taxon>Magnoliopsida</taxon>
        <taxon>Liliopsida</taxon>
        <taxon>Araceae</taxon>
        <taxon>Lemnoideae</taxon>
        <taxon>Spirodela</taxon>
    </lineage>
</organism>
<keyword evidence="3" id="KW-1185">Reference proteome</keyword>
<sequence>MERRRRRVCPGRESTNAIRLRSDEPPSFTASRALRLQASPFRRISPSSFITSSMHRRSSAASRRPPALTSALTPTPHSVSASRALVGWSVHCGSPTVGTPQSRLSTVEFHPQWVTKQPTALWESTST</sequence>
<proteinExistence type="predicted"/>
<feature type="compositionally biased region" description="Low complexity" evidence="1">
    <location>
        <begin position="59"/>
        <end position="76"/>
    </location>
</feature>